<sequence length="252" mass="27033">MGAIKTIALLIAMEAEAEPLISSFKLLPCPKSHHHAPLPSVVRSGEISFGEENKAVEIVLVTCGQDATHAVDSVGTVNAALCAYEVLKTHRPDVLINAGTAGGFQSKGCEIGDVFLVSEVKFHDRRIPIPTFTSYGIGAIETLKTPNMRKEITSLKSGICSTGNSLDATDVDREMMLQNDASVKEMEAAAVAKVCEMFKTPFVCVKAITDIVDGPHATETEFLENLAMAGRRLQENVPKVLEFMSGKSVADL</sequence>
<dbReference type="PANTHER" id="PTHR46994">
    <property type="entry name" value="5'-METHYLTHIOADENOSINE/S-ADENOSYLHOMOCYSTEINE NUCLEOSIDASE 1"/>
    <property type="match status" value="1"/>
</dbReference>
<proteinExistence type="predicted"/>
<dbReference type="InterPro" id="IPR010049">
    <property type="entry name" value="MTA_SAH_Nsdase"/>
</dbReference>
<dbReference type="GO" id="GO:0019509">
    <property type="term" value="P:L-methionine salvage from methylthioadenosine"/>
    <property type="evidence" value="ECO:0007669"/>
    <property type="project" value="UniProtKB-UniPathway"/>
</dbReference>
<dbReference type="InterPro" id="IPR044580">
    <property type="entry name" value="MTAN"/>
</dbReference>
<dbReference type="UniPathway" id="UPA00904">
    <property type="reaction ID" value="UER00871"/>
</dbReference>
<evidence type="ECO:0000256" key="1">
    <source>
        <dbReference type="ARBA" id="ARBA00004945"/>
    </source>
</evidence>
<keyword evidence="5" id="KW-0486">Methionine biosynthesis</keyword>
<dbReference type="Gene3D" id="3.40.50.1580">
    <property type="entry name" value="Nucleoside phosphorylase domain"/>
    <property type="match status" value="1"/>
</dbReference>
<dbReference type="EMBL" id="FO082268">
    <property type="protein sequence ID" value="CCO18543.1"/>
    <property type="molecule type" value="Genomic_DNA"/>
</dbReference>
<evidence type="ECO:0000256" key="5">
    <source>
        <dbReference type="ARBA" id="ARBA00023167"/>
    </source>
</evidence>
<protein>
    <recommendedName>
        <fullName evidence="2">adenosylhomocysteine nucleosidase</fullName>
        <ecNumber evidence="2">3.2.2.9</ecNumber>
    </recommendedName>
</protein>
<evidence type="ECO:0000256" key="2">
    <source>
        <dbReference type="ARBA" id="ARBA00011974"/>
    </source>
</evidence>
<keyword evidence="4" id="KW-0378">Hydrolase</keyword>
<comment type="pathway">
    <text evidence="1">Amino-acid biosynthesis; L-methionine biosynthesis via salvage pathway; S-methyl-5-thio-alpha-D-ribose 1-phosphate from S-methyl-5'-thioadenosine (hydrolase route): step 1/2.</text>
</comment>
<evidence type="ECO:0000256" key="3">
    <source>
        <dbReference type="ARBA" id="ARBA00022605"/>
    </source>
</evidence>
<keyword evidence="3" id="KW-0028">Amino-acid biosynthesis</keyword>
<accession>K8FAA8</accession>
<dbReference type="OrthoDB" id="1153057at2759"/>
<dbReference type="GO" id="GO:0009164">
    <property type="term" value="P:nucleoside catabolic process"/>
    <property type="evidence" value="ECO:0007669"/>
    <property type="project" value="InterPro"/>
</dbReference>
<dbReference type="PANTHER" id="PTHR46994:SF1">
    <property type="entry name" value="5'-METHYLTHIOADENOSINE NUCLEOSIDASE"/>
    <property type="match status" value="1"/>
</dbReference>
<evidence type="ECO:0000313" key="7">
    <source>
        <dbReference type="EMBL" id="CCO18543.1"/>
    </source>
</evidence>
<dbReference type="SUPFAM" id="SSF53167">
    <property type="entry name" value="Purine and uridine phosphorylases"/>
    <property type="match status" value="1"/>
</dbReference>
<dbReference type="CDD" id="cd09008">
    <property type="entry name" value="MTAN"/>
    <property type="match status" value="1"/>
</dbReference>
<name>K8FAA8_9CHLO</name>
<dbReference type="RefSeq" id="XP_007510198.1">
    <property type="nucleotide sequence ID" value="XM_007510136.1"/>
</dbReference>
<dbReference type="STRING" id="41875.K8FAA8"/>
<dbReference type="eggNOG" id="ENOG502QTZK">
    <property type="taxonomic scope" value="Eukaryota"/>
</dbReference>
<dbReference type="EC" id="3.2.2.9" evidence="2"/>
<evidence type="ECO:0000256" key="4">
    <source>
        <dbReference type="ARBA" id="ARBA00022801"/>
    </source>
</evidence>
<dbReference type="InterPro" id="IPR000845">
    <property type="entry name" value="Nucleoside_phosphorylase_d"/>
</dbReference>
<organism evidence="7 8">
    <name type="scientific">Bathycoccus prasinos</name>
    <dbReference type="NCBI Taxonomy" id="41875"/>
    <lineage>
        <taxon>Eukaryota</taxon>
        <taxon>Viridiplantae</taxon>
        <taxon>Chlorophyta</taxon>
        <taxon>Mamiellophyceae</taxon>
        <taxon>Mamiellales</taxon>
        <taxon>Bathycoccaceae</taxon>
        <taxon>Bathycoccus</taxon>
    </lineage>
</organism>
<evidence type="ECO:0000313" key="8">
    <source>
        <dbReference type="Proteomes" id="UP000198341"/>
    </source>
</evidence>
<dbReference type="Pfam" id="PF01048">
    <property type="entry name" value="PNP_UDP_1"/>
    <property type="match status" value="1"/>
</dbReference>
<evidence type="ECO:0000259" key="6">
    <source>
        <dbReference type="Pfam" id="PF01048"/>
    </source>
</evidence>
<dbReference type="GO" id="GO:0008930">
    <property type="term" value="F:methylthioadenosine nucleosidase activity"/>
    <property type="evidence" value="ECO:0007669"/>
    <property type="project" value="InterPro"/>
</dbReference>
<gene>
    <name evidence="7" type="ordered locus">Bathy11g02740</name>
</gene>
<keyword evidence="8" id="KW-1185">Reference proteome</keyword>
<dbReference type="KEGG" id="bpg:Bathy11g02740"/>
<dbReference type="GeneID" id="19012954"/>
<reference evidence="7 8" key="1">
    <citation type="submission" date="2011-10" db="EMBL/GenBank/DDBJ databases">
        <authorList>
            <person name="Genoscope - CEA"/>
        </authorList>
    </citation>
    <scope>NUCLEOTIDE SEQUENCE [LARGE SCALE GENOMIC DNA]</scope>
    <source>
        <strain evidence="7 8">RCC 1105</strain>
    </source>
</reference>
<dbReference type="GO" id="GO:0008782">
    <property type="term" value="F:adenosylhomocysteine nucleosidase activity"/>
    <property type="evidence" value="ECO:0007669"/>
    <property type="project" value="UniProtKB-EC"/>
</dbReference>
<dbReference type="InterPro" id="IPR035994">
    <property type="entry name" value="Nucleoside_phosphorylase_sf"/>
</dbReference>
<dbReference type="NCBIfam" id="TIGR01704">
    <property type="entry name" value="MTA_SAH-Nsdase"/>
    <property type="match status" value="1"/>
</dbReference>
<dbReference type="AlphaFoldDB" id="K8FAA8"/>
<feature type="domain" description="Nucleoside phosphorylase" evidence="6">
    <location>
        <begin position="6"/>
        <end position="236"/>
    </location>
</feature>
<dbReference type="Proteomes" id="UP000198341">
    <property type="component" value="Chromosome 11"/>
</dbReference>